<reference evidence="3" key="1">
    <citation type="submission" date="2012-08" db="EMBL/GenBank/DDBJ databases">
        <title>The Genome Sequence of Wuchereria bancrofti.</title>
        <authorList>
            <person name="Nutman T.B."/>
            <person name="Fink D.L."/>
            <person name="Russ C."/>
            <person name="Young S."/>
            <person name="Zeng Q."/>
            <person name="Koehrsen M."/>
            <person name="Alvarado L."/>
            <person name="Berlin A."/>
            <person name="Chapman S.B."/>
            <person name="Chen Z."/>
            <person name="Freedman E."/>
            <person name="Gellesch M."/>
            <person name="Goldberg J."/>
            <person name="Griggs A."/>
            <person name="Gujja S."/>
            <person name="Heilman E.R."/>
            <person name="Heiman D."/>
            <person name="Hepburn T."/>
            <person name="Howarth C."/>
            <person name="Jen D."/>
            <person name="Larson L."/>
            <person name="Lewis B."/>
            <person name="Mehta T."/>
            <person name="Park D."/>
            <person name="Pearson M."/>
            <person name="Roberts A."/>
            <person name="Saif S."/>
            <person name="Shea T."/>
            <person name="Shenoy N."/>
            <person name="Sisk P."/>
            <person name="Stolte C."/>
            <person name="Sykes S."/>
            <person name="Walk T."/>
            <person name="White J."/>
            <person name="Yandava C."/>
            <person name="Haas B."/>
            <person name="Henn M.R."/>
            <person name="Nusbaum C."/>
            <person name="Birren B."/>
        </authorList>
    </citation>
    <scope>NUCLEOTIDE SEQUENCE [LARGE SCALE GENOMIC DNA]</scope>
    <source>
        <strain evidence="3">NA</strain>
    </source>
</reference>
<evidence type="ECO:0000313" key="3">
    <source>
        <dbReference type="Proteomes" id="UP000004810"/>
    </source>
</evidence>
<accession>J9EGM4</accession>
<feature type="non-terminal residue" evidence="2">
    <location>
        <position position="52"/>
    </location>
</feature>
<feature type="region of interest" description="Disordered" evidence="1">
    <location>
        <begin position="1"/>
        <end position="22"/>
    </location>
</feature>
<proteinExistence type="predicted"/>
<sequence>MQTISNIDMKSANQREISSSSSSSYSEQLSTFSLLSTAAAVSPSLNSSNRNT</sequence>
<evidence type="ECO:0000256" key="1">
    <source>
        <dbReference type="SAM" id="MobiDB-lite"/>
    </source>
</evidence>
<dbReference type="EMBL" id="ADBV01003741">
    <property type="protein sequence ID" value="EJW81323.1"/>
    <property type="molecule type" value="Genomic_DNA"/>
</dbReference>
<dbReference type="AlphaFoldDB" id="J9EGM4"/>
<feature type="compositionally biased region" description="Polar residues" evidence="1">
    <location>
        <begin position="1"/>
        <end position="17"/>
    </location>
</feature>
<dbReference type="Proteomes" id="UP000004810">
    <property type="component" value="Unassembled WGS sequence"/>
</dbReference>
<protein>
    <submittedName>
        <fullName evidence="2">Uncharacterized protein</fullName>
    </submittedName>
</protein>
<name>J9EGM4_WUCBA</name>
<gene>
    <name evidence="2" type="ORF">WUBG_07767</name>
</gene>
<organism evidence="2 3">
    <name type="scientific">Wuchereria bancrofti</name>
    <dbReference type="NCBI Taxonomy" id="6293"/>
    <lineage>
        <taxon>Eukaryota</taxon>
        <taxon>Metazoa</taxon>
        <taxon>Ecdysozoa</taxon>
        <taxon>Nematoda</taxon>
        <taxon>Chromadorea</taxon>
        <taxon>Rhabditida</taxon>
        <taxon>Spirurina</taxon>
        <taxon>Spiruromorpha</taxon>
        <taxon>Filarioidea</taxon>
        <taxon>Onchocercidae</taxon>
        <taxon>Wuchereria</taxon>
    </lineage>
</organism>
<evidence type="ECO:0000313" key="2">
    <source>
        <dbReference type="EMBL" id="EJW81323.1"/>
    </source>
</evidence>
<comment type="caution">
    <text evidence="2">The sequence shown here is derived from an EMBL/GenBank/DDBJ whole genome shotgun (WGS) entry which is preliminary data.</text>
</comment>